<dbReference type="AlphaFoldDB" id="A0A6J8A3F9"/>
<name>A0A6J8A3F9_MYTCO</name>
<protein>
    <submittedName>
        <fullName evidence="1">Uncharacterized protein</fullName>
    </submittedName>
</protein>
<sequence length="264" mass="30302">MLHDPTFYPTFYEKGMQLDDVDVTIDYAGSFNKKNELVDDMLTNHGFSIEGSTFNKEGDDKEGTILENTNSVGNNCLTYMTTYKGHSVRSKDYNKFVQSLESASIRGTFGTLIWDGCNNPGSRLRKTIPCGLEHGLTRIEATFYGRMPTIDDVHYILFKWSVEYLTPKLCYSTQVELQWKALAEQINSTSLFYCEATREVLAAHWVNEYTGKVGGVYKKVDKKEELEQTLLWVASELTFAKPVHILHKFRQGTRCVFLWYTFLP</sequence>
<reference evidence="1 2" key="1">
    <citation type="submission" date="2020-06" db="EMBL/GenBank/DDBJ databases">
        <authorList>
            <person name="Li R."/>
            <person name="Bekaert M."/>
        </authorList>
    </citation>
    <scope>NUCLEOTIDE SEQUENCE [LARGE SCALE GENOMIC DNA]</scope>
    <source>
        <strain evidence="2">wild</strain>
    </source>
</reference>
<dbReference type="Proteomes" id="UP000507470">
    <property type="component" value="Unassembled WGS sequence"/>
</dbReference>
<proteinExistence type="predicted"/>
<dbReference type="EMBL" id="CACVKT020000566">
    <property type="protein sequence ID" value="CAC5360433.1"/>
    <property type="molecule type" value="Genomic_DNA"/>
</dbReference>
<evidence type="ECO:0000313" key="1">
    <source>
        <dbReference type="EMBL" id="CAC5360433.1"/>
    </source>
</evidence>
<organism evidence="1 2">
    <name type="scientific">Mytilus coruscus</name>
    <name type="common">Sea mussel</name>
    <dbReference type="NCBI Taxonomy" id="42192"/>
    <lineage>
        <taxon>Eukaryota</taxon>
        <taxon>Metazoa</taxon>
        <taxon>Spiralia</taxon>
        <taxon>Lophotrochozoa</taxon>
        <taxon>Mollusca</taxon>
        <taxon>Bivalvia</taxon>
        <taxon>Autobranchia</taxon>
        <taxon>Pteriomorphia</taxon>
        <taxon>Mytilida</taxon>
        <taxon>Mytiloidea</taxon>
        <taxon>Mytilidae</taxon>
        <taxon>Mytilinae</taxon>
        <taxon>Mytilus</taxon>
    </lineage>
</organism>
<evidence type="ECO:0000313" key="2">
    <source>
        <dbReference type="Proteomes" id="UP000507470"/>
    </source>
</evidence>
<dbReference type="OrthoDB" id="8174150at2759"/>
<accession>A0A6J8A3F9</accession>
<gene>
    <name evidence="1" type="ORF">MCOR_2921</name>
</gene>
<keyword evidence="2" id="KW-1185">Reference proteome</keyword>